<keyword evidence="2" id="KW-1185">Reference proteome</keyword>
<dbReference type="EMBL" id="JXTC01000103">
    <property type="protein sequence ID" value="PON88653.1"/>
    <property type="molecule type" value="Genomic_DNA"/>
</dbReference>
<gene>
    <name evidence="1" type="ORF">TorRG33x02_155580</name>
</gene>
<dbReference type="InParanoid" id="A0A2P5ET07"/>
<accession>A0A2P5ET07</accession>
<reference evidence="2" key="1">
    <citation type="submission" date="2016-06" db="EMBL/GenBank/DDBJ databases">
        <title>Parallel loss of symbiosis genes in relatives of nitrogen-fixing non-legume Parasponia.</title>
        <authorList>
            <person name="Van Velzen R."/>
            <person name="Holmer R."/>
            <person name="Bu F."/>
            <person name="Rutten L."/>
            <person name="Van Zeijl A."/>
            <person name="Liu W."/>
            <person name="Santuari L."/>
            <person name="Cao Q."/>
            <person name="Sharma T."/>
            <person name="Shen D."/>
            <person name="Roswanjaya Y."/>
            <person name="Wardhani T."/>
            <person name="Kalhor M.S."/>
            <person name="Jansen J."/>
            <person name="Van den Hoogen J."/>
            <person name="Gungor B."/>
            <person name="Hartog M."/>
            <person name="Hontelez J."/>
            <person name="Verver J."/>
            <person name="Yang W.-C."/>
            <person name="Schijlen E."/>
            <person name="Repin R."/>
            <person name="Schilthuizen M."/>
            <person name="Schranz E."/>
            <person name="Heidstra R."/>
            <person name="Miyata K."/>
            <person name="Fedorova E."/>
            <person name="Kohlen W."/>
            <person name="Bisseling T."/>
            <person name="Smit S."/>
            <person name="Geurts R."/>
        </authorList>
    </citation>
    <scope>NUCLEOTIDE SEQUENCE [LARGE SCALE GENOMIC DNA]</scope>
    <source>
        <strain evidence="2">cv. RG33-2</strain>
    </source>
</reference>
<protein>
    <submittedName>
        <fullName evidence="1">Uncharacterized protein</fullName>
    </submittedName>
</protein>
<dbReference type="OrthoDB" id="10381881at2759"/>
<dbReference type="Proteomes" id="UP000237000">
    <property type="component" value="Unassembled WGS sequence"/>
</dbReference>
<evidence type="ECO:0000313" key="1">
    <source>
        <dbReference type="EMBL" id="PON88653.1"/>
    </source>
</evidence>
<dbReference type="AlphaFoldDB" id="A0A2P5ET07"/>
<organism evidence="1 2">
    <name type="scientific">Trema orientale</name>
    <name type="common">Charcoal tree</name>
    <name type="synonym">Celtis orientalis</name>
    <dbReference type="NCBI Taxonomy" id="63057"/>
    <lineage>
        <taxon>Eukaryota</taxon>
        <taxon>Viridiplantae</taxon>
        <taxon>Streptophyta</taxon>
        <taxon>Embryophyta</taxon>
        <taxon>Tracheophyta</taxon>
        <taxon>Spermatophyta</taxon>
        <taxon>Magnoliopsida</taxon>
        <taxon>eudicotyledons</taxon>
        <taxon>Gunneridae</taxon>
        <taxon>Pentapetalae</taxon>
        <taxon>rosids</taxon>
        <taxon>fabids</taxon>
        <taxon>Rosales</taxon>
        <taxon>Cannabaceae</taxon>
        <taxon>Trema</taxon>
    </lineage>
</organism>
<evidence type="ECO:0000313" key="2">
    <source>
        <dbReference type="Proteomes" id="UP000237000"/>
    </source>
</evidence>
<comment type="caution">
    <text evidence="1">The sequence shown here is derived from an EMBL/GenBank/DDBJ whole genome shotgun (WGS) entry which is preliminary data.</text>
</comment>
<sequence length="86" mass="9875">MYVNAKTGGQSCMRNNNKLFSDIVASEEAIKSCWATLLALSYVVRVNNPALFDERQNQLKKLEIYVTVVSRHESFHQRLFQINALL</sequence>
<proteinExistence type="predicted"/>
<name>A0A2P5ET07_TREOI</name>